<reference evidence="1 2" key="1">
    <citation type="submission" date="2018-10" db="EMBL/GenBank/DDBJ databases">
        <authorList>
            <person name="Perry B.J."/>
            <person name="Sullivan J.T."/>
            <person name="Murphy R.J.T."/>
            <person name="Ramsay J.P."/>
            <person name="Ronson C.W."/>
        </authorList>
    </citation>
    <scope>NUCLEOTIDE SEQUENCE [LARGE SCALE GENOMIC DNA]</scope>
    <source>
        <strain evidence="1 2">R88b</strain>
    </source>
</reference>
<gene>
    <name evidence="1" type="ORF">EB235_31410</name>
</gene>
<protein>
    <submittedName>
        <fullName evidence="1">Uncharacterized protein</fullName>
    </submittedName>
</protein>
<dbReference type="AlphaFoldDB" id="A0A6M7WXW6"/>
<evidence type="ECO:0000313" key="1">
    <source>
        <dbReference type="EMBL" id="QKD05439.1"/>
    </source>
</evidence>
<evidence type="ECO:0000313" key="2">
    <source>
        <dbReference type="Proteomes" id="UP000503017"/>
    </source>
</evidence>
<accession>A0A6M7WXW6</accession>
<name>A0A6M7WXW6_RHILI</name>
<dbReference type="Proteomes" id="UP000503017">
    <property type="component" value="Chromosome"/>
</dbReference>
<sequence length="67" mass="7778">MDNGLTIYAKAACCSYAGGFRFPTYLREWIAIIICFRLRMEKLFVAAATKDRSFLSRQPEVDETRQH</sequence>
<dbReference type="EMBL" id="CP033367">
    <property type="protein sequence ID" value="QKD05439.1"/>
    <property type="molecule type" value="Genomic_DNA"/>
</dbReference>
<dbReference type="RefSeq" id="WP_027033608.1">
    <property type="nucleotide sequence ID" value="NZ_CP033367.1"/>
</dbReference>
<proteinExistence type="predicted"/>
<organism evidence="1 2">
    <name type="scientific">Mesorhizobium loti R88b</name>
    <dbReference type="NCBI Taxonomy" id="935548"/>
    <lineage>
        <taxon>Bacteria</taxon>
        <taxon>Pseudomonadati</taxon>
        <taxon>Pseudomonadota</taxon>
        <taxon>Alphaproteobacteria</taxon>
        <taxon>Hyphomicrobiales</taxon>
        <taxon>Phyllobacteriaceae</taxon>
        <taxon>Mesorhizobium</taxon>
    </lineage>
</organism>